<dbReference type="SUPFAM" id="SSF48179">
    <property type="entry name" value="6-phosphogluconate dehydrogenase C-terminal domain-like"/>
    <property type="match status" value="1"/>
</dbReference>
<dbReference type="FunFam" id="1.10.3730.10:FF:000001">
    <property type="entry name" value="Pyrroline-5-carboxylate reductase"/>
    <property type="match status" value="1"/>
</dbReference>
<evidence type="ECO:0000256" key="1">
    <source>
        <dbReference type="ARBA" id="ARBA00005525"/>
    </source>
</evidence>
<dbReference type="RefSeq" id="WP_002877626.1">
    <property type="nucleotide sequence ID" value="NZ_BJLK01000005.1"/>
</dbReference>
<dbReference type="InterPro" id="IPR000304">
    <property type="entry name" value="Pyrroline-COOH_reductase"/>
</dbReference>
<dbReference type="InterPro" id="IPR028939">
    <property type="entry name" value="P5C_Rdtase_cat_N"/>
</dbReference>
<evidence type="ECO:0000256" key="2">
    <source>
        <dbReference type="ARBA" id="ARBA00022650"/>
    </source>
</evidence>
<evidence type="ECO:0000313" key="14">
    <source>
        <dbReference type="Proteomes" id="UP001200334"/>
    </source>
</evidence>
<proteinExistence type="inferred from homology"/>
<comment type="catalytic activity">
    <reaction evidence="6">
        <text>L-proline + NAD(+) = (S)-1-pyrroline-5-carboxylate + NADH + 2 H(+)</text>
        <dbReference type="Rhea" id="RHEA:14105"/>
        <dbReference type="ChEBI" id="CHEBI:15378"/>
        <dbReference type="ChEBI" id="CHEBI:17388"/>
        <dbReference type="ChEBI" id="CHEBI:57540"/>
        <dbReference type="ChEBI" id="CHEBI:57945"/>
        <dbReference type="ChEBI" id="CHEBI:60039"/>
        <dbReference type="EC" id="1.5.1.2"/>
    </reaction>
</comment>
<evidence type="ECO:0000313" key="13">
    <source>
        <dbReference type="EMBL" id="MCD5563137.1"/>
    </source>
</evidence>
<evidence type="ECO:0000256" key="8">
    <source>
        <dbReference type="PIRSR" id="PIRSR000193-1"/>
    </source>
</evidence>
<dbReference type="Pfam" id="PF14748">
    <property type="entry name" value="P5CR_dimer"/>
    <property type="match status" value="1"/>
</dbReference>
<evidence type="ECO:0000259" key="10">
    <source>
        <dbReference type="Pfam" id="PF03807"/>
    </source>
</evidence>
<evidence type="ECO:0000313" key="12">
    <source>
        <dbReference type="EMBL" id="AZA16300.1"/>
    </source>
</evidence>
<dbReference type="InterPro" id="IPR029036">
    <property type="entry name" value="P5CR_dimer"/>
</dbReference>
<keyword evidence="4 6" id="KW-0560">Oxidoreductase</keyword>
<keyword evidence="2 6" id="KW-0641">Proline biosynthesis</keyword>
<dbReference type="GO" id="GO:0005737">
    <property type="term" value="C:cytoplasm"/>
    <property type="evidence" value="ECO:0007669"/>
    <property type="project" value="UniProtKB-SubCell"/>
</dbReference>
<dbReference type="Gene3D" id="1.10.3730.10">
    <property type="entry name" value="ProC C-terminal domain-like"/>
    <property type="match status" value="1"/>
</dbReference>
<dbReference type="OrthoDB" id="9805754at2"/>
<dbReference type="UniPathway" id="UPA00098">
    <property type="reaction ID" value="UER00361"/>
</dbReference>
<dbReference type="PROSITE" id="PS00521">
    <property type="entry name" value="P5CR"/>
    <property type="match status" value="1"/>
</dbReference>
<evidence type="ECO:0000256" key="7">
    <source>
        <dbReference type="NCBIfam" id="TIGR00112"/>
    </source>
</evidence>
<comment type="function">
    <text evidence="5 6">Catalyzes the reduction of 1-pyrroline-5-carboxylate (PCA) to L-proline.</text>
</comment>
<keyword evidence="3 6" id="KW-0521">NADP</keyword>
<comment type="similarity">
    <text evidence="1 6 9">Belongs to the pyrroline-5-carboxylate reductase family.</text>
</comment>
<name>A0A061CEZ3_LACDL</name>
<dbReference type="InterPro" id="IPR036291">
    <property type="entry name" value="NAD(P)-bd_dom_sf"/>
</dbReference>
<dbReference type="EC" id="1.5.1.2" evidence="6 7"/>
<dbReference type="PANTHER" id="PTHR11645:SF0">
    <property type="entry name" value="PYRROLINE-5-CARBOXYLATE REDUCTASE 3"/>
    <property type="match status" value="1"/>
</dbReference>
<dbReference type="EMBL" id="JAJNUY010000008">
    <property type="protein sequence ID" value="MCD5563137.1"/>
    <property type="molecule type" value="Genomic_DNA"/>
</dbReference>
<evidence type="ECO:0000256" key="5">
    <source>
        <dbReference type="ARBA" id="ARBA00058118"/>
    </source>
</evidence>
<dbReference type="GO" id="GO:0004735">
    <property type="term" value="F:pyrroline-5-carboxylate reductase activity"/>
    <property type="evidence" value="ECO:0007669"/>
    <property type="project" value="UniProtKB-UniRule"/>
</dbReference>
<dbReference type="AlphaFoldDB" id="A0A061CEZ3"/>
<comment type="subcellular location">
    <subcellularLocation>
        <location evidence="6">Cytoplasm</location>
    </subcellularLocation>
</comment>
<keyword evidence="6" id="KW-0963">Cytoplasm</keyword>
<evidence type="ECO:0000256" key="9">
    <source>
        <dbReference type="RuleBase" id="RU003903"/>
    </source>
</evidence>
<protein>
    <recommendedName>
        <fullName evidence="6 7">Pyrroline-5-carboxylate reductase</fullName>
        <shortName evidence="6">P5C reductase</shortName>
        <shortName evidence="6">P5CR</shortName>
        <ecNumber evidence="6 7">1.5.1.2</ecNumber>
    </recommendedName>
    <alternativeName>
        <fullName evidence="6">PCA reductase</fullName>
    </alternativeName>
</protein>
<feature type="binding site" evidence="8">
    <location>
        <position position="31"/>
    </location>
    <ligand>
        <name>NADP(+)</name>
        <dbReference type="ChEBI" id="CHEBI:58349"/>
    </ligand>
</feature>
<dbReference type="NCBIfam" id="TIGR00112">
    <property type="entry name" value="proC"/>
    <property type="match status" value="1"/>
</dbReference>
<evidence type="ECO:0000256" key="6">
    <source>
        <dbReference type="HAMAP-Rule" id="MF_01925"/>
    </source>
</evidence>
<dbReference type="SUPFAM" id="SSF51735">
    <property type="entry name" value="NAD(P)-binding Rossmann-fold domains"/>
    <property type="match status" value="1"/>
</dbReference>
<gene>
    <name evidence="6 12" type="primary">proC</name>
    <name evidence="12" type="ORF">DQL93_07180</name>
    <name evidence="13" type="ORF">LOB85_03055</name>
</gene>
<dbReference type="GO" id="GO:0055129">
    <property type="term" value="P:L-proline biosynthetic process"/>
    <property type="evidence" value="ECO:0007669"/>
    <property type="project" value="UniProtKB-UniRule"/>
</dbReference>
<dbReference type="PANTHER" id="PTHR11645">
    <property type="entry name" value="PYRROLINE-5-CARBOXYLATE REDUCTASE"/>
    <property type="match status" value="1"/>
</dbReference>
<reference evidence="13 14" key="2">
    <citation type="submission" date="2021-12" db="EMBL/GenBank/DDBJ databases">
        <title>Antimicrobial susceptibility of Lactobacillus delbrueckii subsp. lactis obtained from milk products and other habitats.</title>
        <authorList>
            <person name="Shani N."/>
        </authorList>
    </citation>
    <scope>NUCLEOTIDE SEQUENCE [LARGE SCALE GENOMIC DNA]</scope>
    <source>
        <strain evidence="13 14">FAM 21755</strain>
    </source>
</reference>
<comment type="catalytic activity">
    <reaction evidence="6 9">
        <text>L-proline + NADP(+) = (S)-1-pyrroline-5-carboxylate + NADPH + 2 H(+)</text>
        <dbReference type="Rhea" id="RHEA:14109"/>
        <dbReference type="ChEBI" id="CHEBI:15378"/>
        <dbReference type="ChEBI" id="CHEBI:17388"/>
        <dbReference type="ChEBI" id="CHEBI:57783"/>
        <dbReference type="ChEBI" id="CHEBI:58349"/>
        <dbReference type="ChEBI" id="CHEBI:60039"/>
        <dbReference type="EC" id="1.5.1.2"/>
    </reaction>
</comment>
<evidence type="ECO:0000259" key="11">
    <source>
        <dbReference type="Pfam" id="PF14748"/>
    </source>
</evidence>
<comment type="pathway">
    <text evidence="6 9">Amino-acid biosynthesis; L-proline biosynthesis; L-proline from L-glutamate 5-semialdehyde: step 1/1.</text>
</comment>
<evidence type="ECO:0000256" key="4">
    <source>
        <dbReference type="ARBA" id="ARBA00023002"/>
    </source>
</evidence>
<dbReference type="Proteomes" id="UP001200334">
    <property type="component" value="Unassembled WGS sequence"/>
</dbReference>
<reference evidence="12" key="1">
    <citation type="submission" date="2018-07" db="EMBL/GenBank/DDBJ databases">
        <authorList>
            <person name="Somerville V."/>
        </authorList>
    </citation>
    <scope>NUCLEOTIDE SEQUENCE</scope>
    <source>
        <strain evidence="12">NWC_2_2</strain>
    </source>
</reference>
<feature type="binding site" evidence="8">
    <location>
        <begin position="6"/>
        <end position="11"/>
    </location>
    <ligand>
        <name>NADP(+)</name>
        <dbReference type="ChEBI" id="CHEBI:58349"/>
    </ligand>
</feature>
<sequence length="257" mass="26587">MKVGFIGLGNMGSAIARAVAKCDDVSLLLSSHNPEKAGKLQAEIGGQLLDNAQVAAESDVVFLGVKPYQVASTIKEIGENSNNGSIWISMATGVSLETLAKLLPGHDLVRMMPNTPVAIGQGMTSYTSQSSQAKDVFKELMAHSGKVVEIQEGLMDAATAVAGCGPAFVYQFIEALGDAGVQNGLSRSQAIEMAAQTVLGSAQMVLATGQHPAQLRDAVTSPGGSTIAGVVELEKNGFRYAAISAVNAALKRNQELG</sequence>
<dbReference type="HAMAP" id="MF_01925">
    <property type="entry name" value="P5C_reductase"/>
    <property type="match status" value="1"/>
</dbReference>
<feature type="domain" description="Pyrroline-5-carboxylate reductase catalytic N-terminal" evidence="10">
    <location>
        <begin position="2"/>
        <end position="92"/>
    </location>
</feature>
<feature type="binding site" evidence="8">
    <location>
        <position position="51"/>
    </location>
    <ligand>
        <name>NADPH</name>
        <dbReference type="ChEBI" id="CHEBI:57783"/>
    </ligand>
</feature>
<dbReference type="InterPro" id="IPR008927">
    <property type="entry name" value="6-PGluconate_DH-like_C_sf"/>
</dbReference>
<dbReference type="GeneID" id="69668799"/>
<dbReference type="PIRSF" id="PIRSF000193">
    <property type="entry name" value="Pyrrol-5-carb_rd"/>
    <property type="match status" value="1"/>
</dbReference>
<dbReference type="Pfam" id="PF03807">
    <property type="entry name" value="F420_oxidored"/>
    <property type="match status" value="1"/>
</dbReference>
<dbReference type="InterPro" id="IPR053790">
    <property type="entry name" value="P5CR-like_CS"/>
</dbReference>
<organism evidence="12">
    <name type="scientific">Lactobacillus delbrueckii subsp. lactis</name>
    <dbReference type="NCBI Taxonomy" id="29397"/>
    <lineage>
        <taxon>Bacteria</taxon>
        <taxon>Bacillati</taxon>
        <taxon>Bacillota</taxon>
        <taxon>Bacilli</taxon>
        <taxon>Lactobacillales</taxon>
        <taxon>Lactobacillaceae</taxon>
        <taxon>Lactobacillus</taxon>
    </lineage>
</organism>
<dbReference type="Gene3D" id="3.40.50.720">
    <property type="entry name" value="NAD(P)-binding Rossmann-like Domain"/>
    <property type="match status" value="1"/>
</dbReference>
<keyword evidence="6 9" id="KW-0028">Amino-acid biosynthesis</keyword>
<dbReference type="EMBL" id="CP031023">
    <property type="protein sequence ID" value="AZA16300.1"/>
    <property type="molecule type" value="Genomic_DNA"/>
</dbReference>
<accession>A0A061CEZ3</accession>
<feature type="domain" description="Pyrroline-5-carboxylate reductase dimerisation" evidence="11">
    <location>
        <begin position="152"/>
        <end position="256"/>
    </location>
</feature>
<evidence type="ECO:0000256" key="3">
    <source>
        <dbReference type="ARBA" id="ARBA00022857"/>
    </source>
</evidence>